<dbReference type="Pfam" id="PF00440">
    <property type="entry name" value="TetR_N"/>
    <property type="match status" value="1"/>
</dbReference>
<evidence type="ECO:0000256" key="1">
    <source>
        <dbReference type="ARBA" id="ARBA00023015"/>
    </source>
</evidence>
<evidence type="ECO:0000259" key="5">
    <source>
        <dbReference type="Pfam" id="PF21993"/>
    </source>
</evidence>
<feature type="domain" description="Transcriptional regulator LmrA/YxaF-like C-terminal" evidence="5">
    <location>
        <begin position="101"/>
        <end position="176"/>
    </location>
</feature>
<accession>A0A7C5M0B3</accession>
<evidence type="ECO:0000259" key="4">
    <source>
        <dbReference type="Pfam" id="PF00440"/>
    </source>
</evidence>
<dbReference type="Gene3D" id="1.10.357.10">
    <property type="entry name" value="Tetracycline Repressor, domain 2"/>
    <property type="match status" value="1"/>
</dbReference>
<protein>
    <submittedName>
        <fullName evidence="6">TetR/AcrR family transcriptional regulator</fullName>
    </submittedName>
</protein>
<dbReference type="InterPro" id="IPR001647">
    <property type="entry name" value="HTH_TetR"/>
</dbReference>
<organism evidence="6">
    <name type="scientific">Hellea balneolensis</name>
    <dbReference type="NCBI Taxonomy" id="287478"/>
    <lineage>
        <taxon>Bacteria</taxon>
        <taxon>Pseudomonadati</taxon>
        <taxon>Pseudomonadota</taxon>
        <taxon>Alphaproteobacteria</taxon>
        <taxon>Maricaulales</taxon>
        <taxon>Robiginitomaculaceae</taxon>
        <taxon>Hellea</taxon>
    </lineage>
</organism>
<gene>
    <name evidence="6" type="ORF">ENJ42_02540</name>
</gene>
<evidence type="ECO:0000313" key="6">
    <source>
        <dbReference type="EMBL" id="HHL42471.1"/>
    </source>
</evidence>
<proteinExistence type="predicted"/>
<evidence type="ECO:0000256" key="2">
    <source>
        <dbReference type="ARBA" id="ARBA00023125"/>
    </source>
</evidence>
<keyword evidence="1" id="KW-0805">Transcription regulation</keyword>
<dbReference type="InterPro" id="IPR036271">
    <property type="entry name" value="Tet_transcr_reg_TetR-rel_C_sf"/>
</dbReference>
<sequence>MARTATINDTDLLDKLSRVFRDYGYAGASLTMLAEACGLKKASLYHRFPGGKEQMASEVLAETKTWLTQNVLSILAQDIPAQDRILNMTQKLDQFYAHGRQACLLNMLSAARMEPGPFTNDIQRIFTAFIKALTQVLMDAGFDKTEAKRRAERTVAQLQGTLVLSRGTGSTKPFRDFLAYLPHEIFAS</sequence>
<dbReference type="EMBL" id="DRMJ01000123">
    <property type="protein sequence ID" value="HHL42471.1"/>
    <property type="molecule type" value="Genomic_DNA"/>
</dbReference>
<reference evidence="6" key="1">
    <citation type="journal article" date="2020" name="mSystems">
        <title>Genome- and Community-Level Interaction Insights into Carbon Utilization and Element Cycling Functions of Hydrothermarchaeota in Hydrothermal Sediment.</title>
        <authorList>
            <person name="Zhou Z."/>
            <person name="Liu Y."/>
            <person name="Xu W."/>
            <person name="Pan J."/>
            <person name="Luo Z.H."/>
            <person name="Li M."/>
        </authorList>
    </citation>
    <scope>NUCLEOTIDE SEQUENCE [LARGE SCALE GENOMIC DNA]</scope>
    <source>
        <strain evidence="6">HyVt-485</strain>
    </source>
</reference>
<evidence type="ECO:0000256" key="3">
    <source>
        <dbReference type="ARBA" id="ARBA00023163"/>
    </source>
</evidence>
<comment type="caution">
    <text evidence="6">The sequence shown here is derived from an EMBL/GenBank/DDBJ whole genome shotgun (WGS) entry which is preliminary data.</text>
</comment>
<dbReference type="Pfam" id="PF21993">
    <property type="entry name" value="TetR_C_13_2"/>
    <property type="match status" value="1"/>
</dbReference>
<dbReference type="Proteomes" id="UP000885830">
    <property type="component" value="Unassembled WGS sequence"/>
</dbReference>
<keyword evidence="2" id="KW-0238">DNA-binding</keyword>
<dbReference type="PANTHER" id="PTHR47506:SF7">
    <property type="entry name" value="TRANSCRIPTIONAL REGULATORY PROTEIN"/>
    <property type="match status" value="1"/>
</dbReference>
<dbReference type="AlphaFoldDB" id="A0A7C5M0B3"/>
<dbReference type="SUPFAM" id="SSF46689">
    <property type="entry name" value="Homeodomain-like"/>
    <property type="match status" value="1"/>
</dbReference>
<feature type="domain" description="HTH tetR-type" evidence="4">
    <location>
        <begin position="12"/>
        <end position="59"/>
    </location>
</feature>
<dbReference type="InterPro" id="IPR054156">
    <property type="entry name" value="YxaF_TetR_C"/>
</dbReference>
<dbReference type="SUPFAM" id="SSF48498">
    <property type="entry name" value="Tetracyclin repressor-like, C-terminal domain"/>
    <property type="match status" value="1"/>
</dbReference>
<keyword evidence="3" id="KW-0804">Transcription</keyword>
<dbReference type="InterPro" id="IPR009057">
    <property type="entry name" value="Homeodomain-like_sf"/>
</dbReference>
<name>A0A7C5M0B3_9PROT</name>
<dbReference type="PANTHER" id="PTHR47506">
    <property type="entry name" value="TRANSCRIPTIONAL REGULATORY PROTEIN"/>
    <property type="match status" value="1"/>
</dbReference>
<dbReference type="GO" id="GO:0003677">
    <property type="term" value="F:DNA binding"/>
    <property type="evidence" value="ECO:0007669"/>
    <property type="project" value="UniProtKB-KW"/>
</dbReference>